<dbReference type="InterPro" id="IPR039420">
    <property type="entry name" value="WalR-like"/>
</dbReference>
<name>A0A1H2NT26_9PSED</name>
<dbReference type="Pfam" id="PF00486">
    <property type="entry name" value="Trans_reg_C"/>
    <property type="match status" value="1"/>
</dbReference>
<dbReference type="GO" id="GO:0000976">
    <property type="term" value="F:transcription cis-regulatory region binding"/>
    <property type="evidence" value="ECO:0007669"/>
    <property type="project" value="TreeGrafter"/>
</dbReference>
<evidence type="ECO:0000256" key="1">
    <source>
        <dbReference type="ARBA" id="ARBA00022553"/>
    </source>
</evidence>
<dbReference type="AlphaFoldDB" id="A0A1H2NT26"/>
<dbReference type="PROSITE" id="PS51755">
    <property type="entry name" value="OMPR_PHOB"/>
    <property type="match status" value="1"/>
</dbReference>
<evidence type="ECO:0000259" key="7">
    <source>
        <dbReference type="PROSITE" id="PS51755"/>
    </source>
</evidence>
<dbReference type="InterPro" id="IPR001789">
    <property type="entry name" value="Sig_transdc_resp-reg_receiver"/>
</dbReference>
<dbReference type="PANTHER" id="PTHR48111:SF40">
    <property type="entry name" value="PHOSPHATE REGULON TRANSCRIPTIONAL REGULATORY PROTEIN PHOB"/>
    <property type="match status" value="1"/>
</dbReference>
<feature type="domain" description="OmpR/PhoB-type" evidence="7">
    <location>
        <begin position="134"/>
        <end position="233"/>
    </location>
</feature>
<sequence>MRVAILDDEPAELKRVEQTLRQIPNASEQPWTLHCFERGEDLLRQLRRETFDLLVLDWQLPDLSGLAILRWTREHLEAPPPAIMLTSRDAEADIVTALNSGADDYVSKPFRPNELKARVMAVLRRHGLNKAKASEVSVFNDLTFDDAELTVTRNGTPINPTEREYRLARCLFDNLARPLSREYLYERFWTHEEMVSSRPLDTHIYRLRNKLGLTADRGWQLLTIYGYGYRLESVTASNGEEEEKLA</sequence>
<dbReference type="Gene3D" id="1.10.10.10">
    <property type="entry name" value="Winged helix-like DNA-binding domain superfamily/Winged helix DNA-binding domain"/>
    <property type="match status" value="1"/>
</dbReference>
<dbReference type="Gene3D" id="6.10.250.690">
    <property type="match status" value="1"/>
</dbReference>
<dbReference type="EMBL" id="LT629802">
    <property type="protein sequence ID" value="SDV08617.1"/>
    <property type="molecule type" value="Genomic_DNA"/>
</dbReference>
<feature type="DNA-binding region" description="OmpR/PhoB-type" evidence="5">
    <location>
        <begin position="134"/>
        <end position="233"/>
    </location>
</feature>
<dbReference type="RefSeq" id="WP_084378379.1">
    <property type="nucleotide sequence ID" value="NZ_LS483433.1"/>
</dbReference>
<dbReference type="GO" id="GO:0032993">
    <property type="term" value="C:protein-DNA complex"/>
    <property type="evidence" value="ECO:0007669"/>
    <property type="project" value="TreeGrafter"/>
</dbReference>
<dbReference type="GO" id="GO:0000156">
    <property type="term" value="F:phosphorelay response regulator activity"/>
    <property type="evidence" value="ECO:0007669"/>
    <property type="project" value="TreeGrafter"/>
</dbReference>
<feature type="modified residue" description="4-aspartylphosphate" evidence="4">
    <location>
        <position position="57"/>
    </location>
</feature>
<protein>
    <submittedName>
        <fullName evidence="8">DNA-binding response regulator, OmpR family, contains REC and winged-helix (WHTH) domain</fullName>
    </submittedName>
</protein>
<dbReference type="CDD" id="cd00383">
    <property type="entry name" value="trans_reg_C"/>
    <property type="match status" value="1"/>
</dbReference>
<dbReference type="SMART" id="SM00448">
    <property type="entry name" value="REC"/>
    <property type="match status" value="1"/>
</dbReference>
<evidence type="ECO:0000256" key="4">
    <source>
        <dbReference type="PROSITE-ProRule" id="PRU00169"/>
    </source>
</evidence>
<dbReference type="InterPro" id="IPR001867">
    <property type="entry name" value="OmpR/PhoB-type_DNA-bd"/>
</dbReference>
<dbReference type="SMART" id="SM00862">
    <property type="entry name" value="Trans_reg_C"/>
    <property type="match status" value="1"/>
</dbReference>
<proteinExistence type="predicted"/>
<dbReference type="STRING" id="46679.SAMN05216202_4613"/>
<dbReference type="SUPFAM" id="SSF52172">
    <property type="entry name" value="CheY-like"/>
    <property type="match status" value="1"/>
</dbReference>
<dbReference type="InterPro" id="IPR011006">
    <property type="entry name" value="CheY-like_superfamily"/>
</dbReference>
<evidence type="ECO:0000256" key="3">
    <source>
        <dbReference type="ARBA" id="ARBA00023125"/>
    </source>
</evidence>
<dbReference type="Proteomes" id="UP000198600">
    <property type="component" value="Chromosome I"/>
</dbReference>
<keyword evidence="9" id="KW-1185">Reference proteome</keyword>
<keyword evidence="3 5" id="KW-0238">DNA-binding</keyword>
<feature type="domain" description="Response regulatory" evidence="6">
    <location>
        <begin position="2"/>
        <end position="123"/>
    </location>
</feature>
<dbReference type="PANTHER" id="PTHR48111">
    <property type="entry name" value="REGULATOR OF RPOS"/>
    <property type="match status" value="1"/>
</dbReference>
<dbReference type="GO" id="GO:0006355">
    <property type="term" value="P:regulation of DNA-templated transcription"/>
    <property type="evidence" value="ECO:0007669"/>
    <property type="project" value="InterPro"/>
</dbReference>
<dbReference type="InterPro" id="IPR036388">
    <property type="entry name" value="WH-like_DNA-bd_sf"/>
</dbReference>
<evidence type="ECO:0000313" key="9">
    <source>
        <dbReference type="Proteomes" id="UP000198600"/>
    </source>
</evidence>
<dbReference type="PROSITE" id="PS50110">
    <property type="entry name" value="RESPONSE_REGULATORY"/>
    <property type="match status" value="1"/>
</dbReference>
<evidence type="ECO:0000256" key="2">
    <source>
        <dbReference type="ARBA" id="ARBA00023012"/>
    </source>
</evidence>
<dbReference type="GO" id="GO:0005829">
    <property type="term" value="C:cytosol"/>
    <property type="evidence" value="ECO:0007669"/>
    <property type="project" value="TreeGrafter"/>
</dbReference>
<dbReference type="OrthoDB" id="9802426at2"/>
<accession>A0A1H2NT26</accession>
<gene>
    <name evidence="8" type="ORF">SAMN05216202_4613</name>
</gene>
<evidence type="ECO:0000313" key="8">
    <source>
        <dbReference type="EMBL" id="SDV08617.1"/>
    </source>
</evidence>
<reference evidence="9" key="1">
    <citation type="submission" date="2016-10" db="EMBL/GenBank/DDBJ databases">
        <authorList>
            <person name="Varghese N."/>
            <person name="Submissions S."/>
        </authorList>
    </citation>
    <scope>NUCLEOTIDE SEQUENCE [LARGE SCALE GENOMIC DNA]</scope>
    <source>
        <strain evidence="9">LMG 2223</strain>
    </source>
</reference>
<organism evidence="8 9">
    <name type="scientific">Pseudomonas mucidolens</name>
    <dbReference type="NCBI Taxonomy" id="46679"/>
    <lineage>
        <taxon>Bacteria</taxon>
        <taxon>Pseudomonadati</taxon>
        <taxon>Pseudomonadota</taxon>
        <taxon>Gammaproteobacteria</taxon>
        <taxon>Pseudomonadales</taxon>
        <taxon>Pseudomonadaceae</taxon>
        <taxon>Pseudomonas</taxon>
    </lineage>
</organism>
<keyword evidence="2" id="KW-0902">Two-component regulatory system</keyword>
<evidence type="ECO:0000259" key="6">
    <source>
        <dbReference type="PROSITE" id="PS50110"/>
    </source>
</evidence>
<dbReference type="Pfam" id="PF00072">
    <property type="entry name" value="Response_reg"/>
    <property type="match status" value="1"/>
</dbReference>
<dbReference type="Gene3D" id="3.40.50.2300">
    <property type="match status" value="1"/>
</dbReference>
<evidence type="ECO:0000256" key="5">
    <source>
        <dbReference type="PROSITE-ProRule" id="PRU01091"/>
    </source>
</evidence>
<keyword evidence="1 4" id="KW-0597">Phosphoprotein</keyword>
<dbReference type="CDD" id="cd17574">
    <property type="entry name" value="REC_OmpR"/>
    <property type="match status" value="1"/>
</dbReference>